<dbReference type="EMBL" id="JBFXLU010000428">
    <property type="protein sequence ID" value="KAL2826744.1"/>
    <property type="molecule type" value="Genomic_DNA"/>
</dbReference>
<dbReference type="PROSITE" id="PS00463">
    <property type="entry name" value="ZN2_CY6_FUNGAL_1"/>
    <property type="match status" value="1"/>
</dbReference>
<dbReference type="SUPFAM" id="SSF57701">
    <property type="entry name" value="Zn2/Cys6 DNA-binding domain"/>
    <property type="match status" value="1"/>
</dbReference>
<keyword evidence="2" id="KW-0862">Zinc</keyword>
<proteinExistence type="predicted"/>
<dbReference type="InterPro" id="IPR007219">
    <property type="entry name" value="XnlR_reg_dom"/>
</dbReference>
<accession>A0ABR4IG59</accession>
<evidence type="ECO:0000259" key="8">
    <source>
        <dbReference type="PROSITE" id="PS50048"/>
    </source>
</evidence>
<dbReference type="PANTHER" id="PTHR47660">
    <property type="entry name" value="TRANSCRIPTION FACTOR WITH C2H2 AND ZN(2)-CYS(6) DNA BINDING DOMAIN (EUROFUNG)-RELATED-RELATED"/>
    <property type="match status" value="1"/>
</dbReference>
<evidence type="ECO:0000256" key="2">
    <source>
        <dbReference type="ARBA" id="ARBA00022833"/>
    </source>
</evidence>
<keyword evidence="4" id="KW-0238">DNA-binding</keyword>
<evidence type="ECO:0000256" key="3">
    <source>
        <dbReference type="ARBA" id="ARBA00023015"/>
    </source>
</evidence>
<sequence length="855" mass="95860">MYIALPILTAHRDSLLRHERGHEENVTAEGHRTIFTRVSRACTNCSKSKVRCDGESPCKYCSTRNLDCTPTVHQRKRYRRNPPPTAWGDKERTLSPSPDVQPLQPTVDSQEVPSFPTPFSGMNSGPDESDTVVPSQMRPPGRELEMQGSEDPSMYPNDSISSDMSFLPLQDWGFQYSIADWMSWEIEDSLPSVNPQFAAFPALGGFDQVQASSAPYHGTAEHGQYSTNLDPESRPKMTTQPWPNYYQNRANEVLVSHAACSADTTAGATPSDPTGKSDLLGERKTFISFPQLEATDFDILHAENYGHTPPLSVATYNSLFKSVKEICMLQKISDAVKISLFPPHTVFHTFIQLYFEYFEKLFPIIHRPNFNPSKSHWVELLAMATIGGRYSRSPGARACVQALAEVFRLSVFHIIELDRLSVRNVWLTRVMVLDVIGTIYSGDKRLLEIGLTILSAVVMQCRHNGYLKRTAFEFNAYDISDRHGLEKAWEAWSREEGCRRLAYGVWILQCQLTLNFDIASSMRVNEFLKPLPCHEDVWEAPNPETWLSRLRERSSGVDTPGLSAALSTVIRKEPLPSGIGGFGRLAMVHAIHQTTFDLRSFFTNPLMLDLTGSSLDAGLALRTWQARVFELLELLTPVDPPRALELTLHHNSSWALQSNFITTAHHVRLLTFTPIGDIFLFVSPRSDPTDRARVRESLLEWVAHDNGQDARRAVLSACIIFTMTRLRPSQSFHESIPFFMATLAIWIYNHLVHPTLSHMQEQPSSTTASGGGGVARTPITLRLDQVLTVQDGKAWIESDAGTVRGYLADVGSVHDHSAGKRLLAMGHQVLLSMHSWGPSRGFANFLTTLLDIYYS</sequence>
<keyword evidence="5" id="KW-0804">Transcription</keyword>
<evidence type="ECO:0000313" key="10">
    <source>
        <dbReference type="Proteomes" id="UP001610446"/>
    </source>
</evidence>
<keyword evidence="1" id="KW-0479">Metal-binding</keyword>
<dbReference type="PROSITE" id="PS50048">
    <property type="entry name" value="ZN2_CY6_FUNGAL_2"/>
    <property type="match status" value="1"/>
</dbReference>
<comment type="caution">
    <text evidence="9">The sequence shown here is derived from an EMBL/GenBank/DDBJ whole genome shotgun (WGS) entry which is preliminary data.</text>
</comment>
<dbReference type="Proteomes" id="UP001610446">
    <property type="component" value="Unassembled WGS sequence"/>
</dbReference>
<feature type="domain" description="Zn(2)-C6 fungal-type" evidence="8">
    <location>
        <begin position="41"/>
        <end position="69"/>
    </location>
</feature>
<evidence type="ECO:0000256" key="7">
    <source>
        <dbReference type="SAM" id="MobiDB-lite"/>
    </source>
</evidence>
<reference evidence="9 10" key="1">
    <citation type="submission" date="2024-07" db="EMBL/GenBank/DDBJ databases">
        <title>Section-level genome sequencing and comparative genomics of Aspergillus sections Usti and Cavernicolus.</title>
        <authorList>
            <consortium name="Lawrence Berkeley National Laboratory"/>
            <person name="Nybo J.L."/>
            <person name="Vesth T.C."/>
            <person name="Theobald S."/>
            <person name="Frisvad J.C."/>
            <person name="Larsen T.O."/>
            <person name="Kjaerboelling I."/>
            <person name="Rothschild-Mancinelli K."/>
            <person name="Lyhne E.K."/>
            <person name="Kogle M.E."/>
            <person name="Barry K."/>
            <person name="Clum A."/>
            <person name="Na H."/>
            <person name="Ledsgaard L."/>
            <person name="Lin J."/>
            <person name="Lipzen A."/>
            <person name="Kuo A."/>
            <person name="Riley R."/>
            <person name="Mondo S."/>
            <person name="Labutti K."/>
            <person name="Haridas S."/>
            <person name="Pangalinan J."/>
            <person name="Salamov A.A."/>
            <person name="Simmons B.A."/>
            <person name="Magnuson J.K."/>
            <person name="Chen J."/>
            <person name="Drula E."/>
            <person name="Henrissat B."/>
            <person name="Wiebenga A."/>
            <person name="Lubbers R.J."/>
            <person name="Gomes A.C."/>
            <person name="Makela M.R."/>
            <person name="Stajich J."/>
            <person name="Grigoriev I.V."/>
            <person name="Mortensen U.H."/>
            <person name="De Vries R.P."/>
            <person name="Baker S.E."/>
            <person name="Andersen M.R."/>
        </authorList>
    </citation>
    <scope>NUCLEOTIDE SEQUENCE [LARGE SCALE GENOMIC DNA]</scope>
    <source>
        <strain evidence="9 10">CBS 123904</strain>
    </source>
</reference>
<evidence type="ECO:0000256" key="5">
    <source>
        <dbReference type="ARBA" id="ARBA00023163"/>
    </source>
</evidence>
<dbReference type="InterPro" id="IPR036864">
    <property type="entry name" value="Zn2-C6_fun-type_DNA-bd_sf"/>
</dbReference>
<name>A0ABR4IG59_9EURO</name>
<feature type="region of interest" description="Disordered" evidence="7">
    <location>
        <begin position="72"/>
        <end position="152"/>
    </location>
</feature>
<organism evidence="9 10">
    <name type="scientific">Aspergillus pseudoustus</name>
    <dbReference type="NCBI Taxonomy" id="1810923"/>
    <lineage>
        <taxon>Eukaryota</taxon>
        <taxon>Fungi</taxon>
        <taxon>Dikarya</taxon>
        <taxon>Ascomycota</taxon>
        <taxon>Pezizomycotina</taxon>
        <taxon>Eurotiomycetes</taxon>
        <taxon>Eurotiomycetidae</taxon>
        <taxon>Eurotiales</taxon>
        <taxon>Aspergillaceae</taxon>
        <taxon>Aspergillus</taxon>
        <taxon>Aspergillus subgen. Nidulantes</taxon>
    </lineage>
</organism>
<dbReference type="Pfam" id="PF04082">
    <property type="entry name" value="Fungal_trans"/>
    <property type="match status" value="1"/>
</dbReference>
<dbReference type="InterPro" id="IPR001138">
    <property type="entry name" value="Zn2Cys6_DnaBD"/>
</dbReference>
<gene>
    <name evidence="9" type="ORF">BJY01DRAFT_229565</name>
</gene>
<evidence type="ECO:0000256" key="4">
    <source>
        <dbReference type="ARBA" id="ARBA00023125"/>
    </source>
</evidence>
<keyword evidence="6" id="KW-0539">Nucleus</keyword>
<dbReference type="Gene3D" id="4.10.240.10">
    <property type="entry name" value="Zn(2)-C6 fungal-type DNA-binding domain"/>
    <property type="match status" value="1"/>
</dbReference>
<dbReference type="PANTHER" id="PTHR47660:SF2">
    <property type="entry name" value="TRANSCRIPTION FACTOR WITH C2H2 AND ZN(2)-CYS(6) DNA BINDING DOMAIN (EUROFUNG)"/>
    <property type="match status" value="1"/>
</dbReference>
<keyword evidence="3" id="KW-0805">Transcription regulation</keyword>
<dbReference type="CDD" id="cd00067">
    <property type="entry name" value="GAL4"/>
    <property type="match status" value="1"/>
</dbReference>
<protein>
    <recommendedName>
        <fullName evidence="8">Zn(2)-C6 fungal-type domain-containing protein</fullName>
    </recommendedName>
</protein>
<feature type="compositionally biased region" description="Polar residues" evidence="7">
    <location>
        <begin position="94"/>
        <end position="112"/>
    </location>
</feature>
<dbReference type="Pfam" id="PF00172">
    <property type="entry name" value="Zn_clus"/>
    <property type="match status" value="1"/>
</dbReference>
<dbReference type="CDD" id="cd12148">
    <property type="entry name" value="fungal_TF_MHR"/>
    <property type="match status" value="1"/>
</dbReference>
<feature type="region of interest" description="Disordered" evidence="7">
    <location>
        <begin position="217"/>
        <end position="237"/>
    </location>
</feature>
<evidence type="ECO:0000256" key="6">
    <source>
        <dbReference type="ARBA" id="ARBA00023242"/>
    </source>
</evidence>
<evidence type="ECO:0000256" key="1">
    <source>
        <dbReference type="ARBA" id="ARBA00022723"/>
    </source>
</evidence>
<feature type="compositionally biased region" description="Polar residues" evidence="7">
    <location>
        <begin position="224"/>
        <end position="237"/>
    </location>
</feature>
<keyword evidence="10" id="KW-1185">Reference proteome</keyword>
<dbReference type="SMART" id="SM00066">
    <property type="entry name" value="GAL4"/>
    <property type="match status" value="1"/>
</dbReference>
<evidence type="ECO:0000313" key="9">
    <source>
        <dbReference type="EMBL" id="KAL2826744.1"/>
    </source>
</evidence>